<evidence type="ECO:0000313" key="2">
    <source>
        <dbReference type="EMBL" id="RDW56786.1"/>
    </source>
</evidence>
<evidence type="ECO:0000313" key="3">
    <source>
        <dbReference type="Proteomes" id="UP000256328"/>
    </source>
</evidence>
<dbReference type="OrthoDB" id="10264507at2759"/>
<dbReference type="EMBL" id="PDLN01000024">
    <property type="protein sequence ID" value="RDW56786.1"/>
    <property type="molecule type" value="Genomic_DNA"/>
</dbReference>
<name>A0A3D8Q4M9_9HELO</name>
<protein>
    <submittedName>
        <fullName evidence="2">Uncharacterized protein</fullName>
    </submittedName>
</protein>
<dbReference type="AlphaFoldDB" id="A0A3D8Q4M9"/>
<comment type="caution">
    <text evidence="2">The sequence shown here is derived from an EMBL/GenBank/DDBJ whole genome shotgun (WGS) entry which is preliminary data.</text>
</comment>
<evidence type="ECO:0000256" key="1">
    <source>
        <dbReference type="SAM" id="MobiDB-lite"/>
    </source>
</evidence>
<feature type="region of interest" description="Disordered" evidence="1">
    <location>
        <begin position="143"/>
        <end position="190"/>
    </location>
</feature>
<feature type="compositionally biased region" description="Basic and acidic residues" evidence="1">
    <location>
        <begin position="143"/>
        <end position="156"/>
    </location>
</feature>
<organism evidence="2 3">
    <name type="scientific">Coleophoma crateriformis</name>
    <dbReference type="NCBI Taxonomy" id="565419"/>
    <lineage>
        <taxon>Eukaryota</taxon>
        <taxon>Fungi</taxon>
        <taxon>Dikarya</taxon>
        <taxon>Ascomycota</taxon>
        <taxon>Pezizomycotina</taxon>
        <taxon>Leotiomycetes</taxon>
        <taxon>Helotiales</taxon>
        <taxon>Dermateaceae</taxon>
        <taxon>Coleophoma</taxon>
    </lineage>
</organism>
<dbReference type="Proteomes" id="UP000256328">
    <property type="component" value="Unassembled WGS sequence"/>
</dbReference>
<gene>
    <name evidence="2" type="ORF">BP5796_12853</name>
</gene>
<proteinExistence type="predicted"/>
<accession>A0A3D8Q4M9</accession>
<sequence>MSTVFCCSSISLCRPRRLEYEAQFDAFLQWAKIQASPIESLGDDIRLVSNATYAIRLVRLVNYGPQESIRYFLPASNHFAEATKEELRSLDFDKVISYKNYRCEKHNKFFEINLYQKTPANSHHWLTHRTQSSREIDLAFRKRDSPFGDKPSRKEGSQSQEHLPLDNNPFPKANISAPRPVHKPERPGLKRTFTAPPLDLVYLKRVLRFLLPTVGRNLYSTSLLSLLSLEWANAELGLGLEFEDFWDAELSSANILTFICDCSVGDMHFDTKVDLAEVEDLIITTMRYFDSYEKQQMPGQVRLHEIVNRVLEAGYTSYWVTMYGDCVVSVLASGFSEEVLELCQRKNEHEEQDWSNQDTEEINSVLGRKEKVELVPEIYQPNYDSYETYDNNDFNYDYKPMDDFTACDKECGYCGNCGYSSA</sequence>
<keyword evidence="3" id="KW-1185">Reference proteome</keyword>
<reference evidence="2 3" key="1">
    <citation type="journal article" date="2018" name="IMA Fungus">
        <title>IMA Genome-F 9: Draft genome sequence of Annulohypoxylon stygium, Aspergillus mulundensis, Berkeleyomyces basicola (syn. Thielaviopsis basicola), Ceratocystis smalleyi, two Cercospora beticola strains, Coleophoma cylindrospora, Fusarium fracticaudum, Phialophora cf. hyalina, and Morchella septimelata.</title>
        <authorList>
            <person name="Wingfield B.D."/>
            <person name="Bills G.F."/>
            <person name="Dong Y."/>
            <person name="Huang W."/>
            <person name="Nel W.J."/>
            <person name="Swalarsk-Parry B.S."/>
            <person name="Vaghefi N."/>
            <person name="Wilken P.M."/>
            <person name="An Z."/>
            <person name="de Beer Z.W."/>
            <person name="De Vos L."/>
            <person name="Chen L."/>
            <person name="Duong T.A."/>
            <person name="Gao Y."/>
            <person name="Hammerbacher A."/>
            <person name="Kikkert J.R."/>
            <person name="Li Y."/>
            <person name="Li H."/>
            <person name="Li K."/>
            <person name="Li Q."/>
            <person name="Liu X."/>
            <person name="Ma X."/>
            <person name="Naidoo K."/>
            <person name="Pethybridge S.J."/>
            <person name="Sun J."/>
            <person name="Steenkamp E.T."/>
            <person name="van der Nest M.A."/>
            <person name="van Wyk S."/>
            <person name="Wingfield M.J."/>
            <person name="Xiong C."/>
            <person name="Yue Q."/>
            <person name="Zhang X."/>
        </authorList>
    </citation>
    <scope>NUCLEOTIDE SEQUENCE [LARGE SCALE GENOMIC DNA]</scope>
    <source>
        <strain evidence="2 3">BP5796</strain>
    </source>
</reference>